<dbReference type="InterPro" id="IPR036097">
    <property type="entry name" value="HisK_dim/P_sf"/>
</dbReference>
<organism evidence="17 18">
    <name type="scientific">Bacillus chungangensis</name>
    <dbReference type="NCBI Taxonomy" id="587633"/>
    <lineage>
        <taxon>Bacteria</taxon>
        <taxon>Bacillati</taxon>
        <taxon>Bacillota</taxon>
        <taxon>Bacilli</taxon>
        <taxon>Bacillales</taxon>
        <taxon>Bacillaceae</taxon>
        <taxon>Bacillus</taxon>
    </lineage>
</organism>
<keyword evidence="8" id="KW-0547">Nucleotide-binding</keyword>
<comment type="catalytic activity">
    <reaction evidence="1">
        <text>ATP + protein L-histidine = ADP + protein N-phospho-L-histidine.</text>
        <dbReference type="EC" id="2.7.13.3"/>
    </reaction>
</comment>
<dbReference type="Pfam" id="PF00512">
    <property type="entry name" value="HisKA"/>
    <property type="match status" value="1"/>
</dbReference>
<keyword evidence="4" id="KW-1003">Cell membrane</keyword>
<dbReference type="Gene3D" id="3.30.565.10">
    <property type="entry name" value="Histidine kinase-like ATPase, C-terminal domain"/>
    <property type="match status" value="1"/>
</dbReference>
<name>A0ABT9WQ19_9BACI</name>
<evidence type="ECO:0000313" key="18">
    <source>
        <dbReference type="Proteomes" id="UP001223586"/>
    </source>
</evidence>
<dbReference type="Pfam" id="PF00672">
    <property type="entry name" value="HAMP"/>
    <property type="match status" value="1"/>
</dbReference>
<dbReference type="CDD" id="cd06225">
    <property type="entry name" value="HAMP"/>
    <property type="match status" value="1"/>
</dbReference>
<dbReference type="PROSITE" id="PS50109">
    <property type="entry name" value="HIS_KIN"/>
    <property type="match status" value="1"/>
</dbReference>
<dbReference type="Gene3D" id="1.10.287.130">
    <property type="match status" value="1"/>
</dbReference>
<feature type="transmembrane region" description="Helical" evidence="14">
    <location>
        <begin position="168"/>
        <end position="188"/>
    </location>
</feature>
<dbReference type="Proteomes" id="UP001223586">
    <property type="component" value="Unassembled WGS sequence"/>
</dbReference>
<evidence type="ECO:0000256" key="2">
    <source>
        <dbReference type="ARBA" id="ARBA00004651"/>
    </source>
</evidence>
<dbReference type="PANTHER" id="PTHR45528:SF1">
    <property type="entry name" value="SENSOR HISTIDINE KINASE CPXA"/>
    <property type="match status" value="1"/>
</dbReference>
<evidence type="ECO:0000256" key="8">
    <source>
        <dbReference type="ARBA" id="ARBA00022741"/>
    </source>
</evidence>
<dbReference type="InterPro" id="IPR003660">
    <property type="entry name" value="HAMP_dom"/>
</dbReference>
<comment type="caution">
    <text evidence="17">The sequence shown here is derived from an EMBL/GenBank/DDBJ whole genome shotgun (WGS) entry which is preliminary data.</text>
</comment>
<evidence type="ECO:0000256" key="14">
    <source>
        <dbReference type="SAM" id="Phobius"/>
    </source>
</evidence>
<comment type="subcellular location">
    <subcellularLocation>
        <location evidence="2">Cell membrane</location>
        <topology evidence="2">Multi-pass membrane protein</topology>
    </subcellularLocation>
</comment>
<evidence type="ECO:0000256" key="1">
    <source>
        <dbReference type="ARBA" id="ARBA00000085"/>
    </source>
</evidence>
<evidence type="ECO:0000313" key="17">
    <source>
        <dbReference type="EMBL" id="MDQ0175317.1"/>
    </source>
</evidence>
<evidence type="ECO:0000256" key="12">
    <source>
        <dbReference type="ARBA" id="ARBA00023012"/>
    </source>
</evidence>
<evidence type="ECO:0000259" key="16">
    <source>
        <dbReference type="PROSITE" id="PS50885"/>
    </source>
</evidence>
<dbReference type="SMART" id="SM00304">
    <property type="entry name" value="HAMP"/>
    <property type="match status" value="1"/>
</dbReference>
<evidence type="ECO:0000259" key="15">
    <source>
        <dbReference type="PROSITE" id="PS50109"/>
    </source>
</evidence>
<dbReference type="CDD" id="cd00082">
    <property type="entry name" value="HisKA"/>
    <property type="match status" value="1"/>
</dbReference>
<evidence type="ECO:0000256" key="5">
    <source>
        <dbReference type="ARBA" id="ARBA00022553"/>
    </source>
</evidence>
<dbReference type="RefSeq" id="WP_307227536.1">
    <property type="nucleotide sequence ID" value="NZ_JAUSTT010000005.1"/>
</dbReference>
<evidence type="ECO:0000256" key="9">
    <source>
        <dbReference type="ARBA" id="ARBA00022777"/>
    </source>
</evidence>
<dbReference type="InterPro" id="IPR003594">
    <property type="entry name" value="HATPase_dom"/>
</dbReference>
<keyword evidence="13 14" id="KW-0472">Membrane</keyword>
<dbReference type="SUPFAM" id="SSF47384">
    <property type="entry name" value="Homodimeric domain of signal transducing histidine kinase"/>
    <property type="match status" value="1"/>
</dbReference>
<evidence type="ECO:0000256" key="3">
    <source>
        <dbReference type="ARBA" id="ARBA00012438"/>
    </source>
</evidence>
<keyword evidence="12" id="KW-0902">Two-component regulatory system</keyword>
<dbReference type="GO" id="GO:0016301">
    <property type="term" value="F:kinase activity"/>
    <property type="evidence" value="ECO:0007669"/>
    <property type="project" value="UniProtKB-KW"/>
</dbReference>
<evidence type="ECO:0000256" key="7">
    <source>
        <dbReference type="ARBA" id="ARBA00022692"/>
    </source>
</evidence>
<keyword evidence="10" id="KW-0067">ATP-binding</keyword>
<keyword evidence="6" id="KW-0808">Transferase</keyword>
<dbReference type="EMBL" id="JAUSTT010000005">
    <property type="protein sequence ID" value="MDQ0175317.1"/>
    <property type="molecule type" value="Genomic_DNA"/>
</dbReference>
<dbReference type="EC" id="2.7.13.3" evidence="3"/>
<evidence type="ECO:0000256" key="4">
    <source>
        <dbReference type="ARBA" id="ARBA00022475"/>
    </source>
</evidence>
<accession>A0ABT9WQ19</accession>
<dbReference type="InterPro" id="IPR003661">
    <property type="entry name" value="HisK_dim/P_dom"/>
</dbReference>
<reference evidence="17 18" key="1">
    <citation type="submission" date="2023-07" db="EMBL/GenBank/DDBJ databases">
        <title>Genomic Encyclopedia of Type Strains, Phase IV (KMG-IV): sequencing the most valuable type-strain genomes for metagenomic binning, comparative biology and taxonomic classification.</title>
        <authorList>
            <person name="Goeker M."/>
        </authorList>
    </citation>
    <scope>NUCLEOTIDE SEQUENCE [LARGE SCALE GENOMIC DNA]</scope>
    <source>
        <strain evidence="17 18">DSM 23837</strain>
    </source>
</reference>
<dbReference type="SUPFAM" id="SSF158472">
    <property type="entry name" value="HAMP domain-like"/>
    <property type="match status" value="1"/>
</dbReference>
<evidence type="ECO:0000256" key="11">
    <source>
        <dbReference type="ARBA" id="ARBA00022989"/>
    </source>
</evidence>
<dbReference type="InterPro" id="IPR050398">
    <property type="entry name" value="HssS/ArlS-like"/>
</dbReference>
<feature type="domain" description="Histidine kinase" evidence="15">
    <location>
        <begin position="256"/>
        <end position="452"/>
    </location>
</feature>
<protein>
    <recommendedName>
        <fullName evidence="3">histidine kinase</fullName>
        <ecNumber evidence="3">2.7.13.3</ecNumber>
    </recommendedName>
</protein>
<dbReference type="Gene3D" id="6.10.340.10">
    <property type="match status" value="1"/>
</dbReference>
<dbReference type="PANTHER" id="PTHR45528">
    <property type="entry name" value="SENSOR HISTIDINE KINASE CPXA"/>
    <property type="match status" value="1"/>
</dbReference>
<keyword evidence="5" id="KW-0597">Phosphoprotein</keyword>
<keyword evidence="9 17" id="KW-0418">Kinase</keyword>
<evidence type="ECO:0000256" key="6">
    <source>
        <dbReference type="ARBA" id="ARBA00022679"/>
    </source>
</evidence>
<keyword evidence="7 14" id="KW-0812">Transmembrane</keyword>
<dbReference type="InterPro" id="IPR005467">
    <property type="entry name" value="His_kinase_dom"/>
</dbReference>
<gene>
    <name evidence="17" type="ORF">J2S08_001151</name>
</gene>
<feature type="domain" description="HAMP" evidence="16">
    <location>
        <begin position="189"/>
        <end position="241"/>
    </location>
</feature>
<keyword evidence="18" id="KW-1185">Reference proteome</keyword>
<dbReference type="PROSITE" id="PS50885">
    <property type="entry name" value="HAMP"/>
    <property type="match status" value="1"/>
</dbReference>
<evidence type="ECO:0000256" key="13">
    <source>
        <dbReference type="ARBA" id="ARBA00023136"/>
    </source>
</evidence>
<sequence length="452" mass="52417">MKRRHSLLAKYLIIIVFALVLIPISIPTISILYYTSMESIHGGDEYLYKNGTDLEKMWHEEASALRSSTKEEIMTTLQSLHDAYKEAAIFWVDEHGKKQWQSSNSKDIPSIWDAAETVAFMKKSYNGDPFTVVAFVGEDKNNGFMVFQLPRKYLDYEGKTMVERYSKLMIVTILFILLLFIFFSWLFFNRIRKRLLRLQLVMEDRSDDGIPEHVLVDKTDEIGQLESSFNRMVDQLEESRRREQEEEQLRRELIANLSHDLRTPLTTLRGHASVLKKEPLTENGKQTLAALDLKVTYLGDLIDNLQSYTLLKAGKYPFHPQKTDVVRLVRQVSASWYPLFEKEAFVVDIDLPNEKVEWIIDIQWFERVLDNFFQNIYRHARGGKYIRIGMEKTVNGRQLCIEDHGPGFKQTSKNKGAGIGLSIVSLMLKEMSLAWEITSTKKGTLITIMEAH</sequence>
<keyword evidence="11 14" id="KW-1133">Transmembrane helix</keyword>
<evidence type="ECO:0000256" key="10">
    <source>
        <dbReference type="ARBA" id="ARBA00022840"/>
    </source>
</evidence>
<feature type="transmembrane region" description="Helical" evidence="14">
    <location>
        <begin position="12"/>
        <end position="34"/>
    </location>
</feature>
<dbReference type="SUPFAM" id="SSF55874">
    <property type="entry name" value="ATPase domain of HSP90 chaperone/DNA topoisomerase II/histidine kinase"/>
    <property type="match status" value="1"/>
</dbReference>
<dbReference type="InterPro" id="IPR036890">
    <property type="entry name" value="HATPase_C_sf"/>
</dbReference>
<dbReference type="SMART" id="SM00388">
    <property type="entry name" value="HisKA"/>
    <property type="match status" value="1"/>
</dbReference>
<dbReference type="Pfam" id="PF02518">
    <property type="entry name" value="HATPase_c"/>
    <property type="match status" value="1"/>
</dbReference>
<proteinExistence type="predicted"/>